<feature type="transmembrane region" description="Helical" evidence="1">
    <location>
        <begin position="122"/>
        <end position="147"/>
    </location>
</feature>
<proteinExistence type="predicted"/>
<evidence type="ECO:0000313" key="3">
    <source>
        <dbReference type="Proteomes" id="UP000279911"/>
    </source>
</evidence>
<dbReference type="AlphaFoldDB" id="A0A427TVK7"/>
<keyword evidence="1" id="KW-0472">Membrane</keyword>
<feature type="transmembrane region" description="Helical" evidence="1">
    <location>
        <begin position="12"/>
        <end position="32"/>
    </location>
</feature>
<dbReference type="EMBL" id="RSFW01000007">
    <property type="protein sequence ID" value="RSD28386.1"/>
    <property type="molecule type" value="Genomic_DNA"/>
</dbReference>
<feature type="transmembrane region" description="Helical" evidence="1">
    <location>
        <begin position="179"/>
        <end position="200"/>
    </location>
</feature>
<name>A0A427TVK7_9BACI</name>
<gene>
    <name evidence="2" type="ORF">EJA10_04690</name>
</gene>
<feature type="transmembrane region" description="Helical" evidence="1">
    <location>
        <begin position="52"/>
        <end position="75"/>
    </location>
</feature>
<protein>
    <submittedName>
        <fullName evidence="2">Uncharacterized protein</fullName>
    </submittedName>
</protein>
<organism evidence="2 3">
    <name type="scientific">Mesobacillus subterraneus</name>
    <dbReference type="NCBI Taxonomy" id="285983"/>
    <lineage>
        <taxon>Bacteria</taxon>
        <taxon>Bacillati</taxon>
        <taxon>Bacillota</taxon>
        <taxon>Bacilli</taxon>
        <taxon>Bacillales</taxon>
        <taxon>Bacillaceae</taxon>
        <taxon>Mesobacillus</taxon>
    </lineage>
</organism>
<feature type="transmembrane region" description="Helical" evidence="1">
    <location>
        <begin position="87"/>
        <end position="110"/>
    </location>
</feature>
<dbReference type="Proteomes" id="UP000279911">
    <property type="component" value="Unassembled WGS sequence"/>
</dbReference>
<evidence type="ECO:0000256" key="1">
    <source>
        <dbReference type="SAM" id="Phobius"/>
    </source>
</evidence>
<feature type="transmembrane region" description="Helical" evidence="1">
    <location>
        <begin position="154"/>
        <end position="173"/>
    </location>
</feature>
<keyword evidence="1" id="KW-1133">Transmembrane helix</keyword>
<reference evidence="3" key="1">
    <citation type="submission" date="2018-12" db="EMBL/GenBank/DDBJ databases">
        <title>Bacillus chawlae sp. nov., Bacillus glennii sp. nov., and Bacillus saganii sp. nov. Isolated from the Vehicle Assembly Building at Kennedy Space Center where the Viking Spacecraft were Assembled.</title>
        <authorList>
            <person name="Seuylemezian A."/>
            <person name="Vaishampayan P."/>
        </authorList>
    </citation>
    <scope>NUCLEOTIDE SEQUENCE [LARGE SCALE GENOMIC DNA]</scope>
    <source>
        <strain evidence="3">DSM 13966</strain>
    </source>
</reference>
<sequence length="204" mass="21817">MAASSNCKESQLRFAGSAAIIGGFLMGANWIWQGYLDLTPGADAILHDTSHFAYYLNNLMLLVSSWLLLHGLFAFRNQDPSAGGGLWKLGFFLSAFGLGLFGLGAAGFLFHGLIGFGALLDFINISTGIGSIAIHLGALPLGYAILYHTSTPRYSSLLLILQTPIVIVYLFGLVPLNPLLAGILIGGMYGGAWIIIGSYLRRYV</sequence>
<dbReference type="RefSeq" id="WP_125478858.1">
    <property type="nucleotide sequence ID" value="NZ_RSFW01000007.1"/>
</dbReference>
<comment type="caution">
    <text evidence="2">The sequence shown here is derived from an EMBL/GenBank/DDBJ whole genome shotgun (WGS) entry which is preliminary data.</text>
</comment>
<evidence type="ECO:0000313" key="2">
    <source>
        <dbReference type="EMBL" id="RSD28386.1"/>
    </source>
</evidence>
<accession>A0A427TVK7</accession>
<keyword evidence="1" id="KW-0812">Transmembrane</keyword>
<dbReference type="OrthoDB" id="9885386at2"/>